<accession>A0A0B7KAI6</accession>
<reference evidence="2" key="1">
    <citation type="submission" date="2015-01" db="EMBL/GenBank/DDBJ databases">
        <authorList>
            <person name="Durling Mikael"/>
        </authorList>
    </citation>
    <scope>NUCLEOTIDE SEQUENCE</scope>
</reference>
<name>A0A0B7KAI6_BIOOC</name>
<evidence type="ECO:0000313" key="2">
    <source>
        <dbReference type="EMBL" id="CEO54513.1"/>
    </source>
</evidence>
<dbReference type="Gene3D" id="1.25.40.10">
    <property type="entry name" value="Tetratricopeptide repeat domain"/>
    <property type="match status" value="1"/>
</dbReference>
<proteinExistence type="predicted"/>
<dbReference type="Pfam" id="PF12770">
    <property type="entry name" value="CHAT"/>
    <property type="match status" value="1"/>
</dbReference>
<dbReference type="EMBL" id="CDPU01000043">
    <property type="protein sequence ID" value="CEO54513.1"/>
    <property type="molecule type" value="Genomic_DNA"/>
</dbReference>
<gene>
    <name evidence="2" type="ORF">BN869_000010571_1</name>
</gene>
<organism evidence="2">
    <name type="scientific">Bionectria ochroleuca</name>
    <name type="common">Gliocladium roseum</name>
    <dbReference type="NCBI Taxonomy" id="29856"/>
    <lineage>
        <taxon>Eukaryota</taxon>
        <taxon>Fungi</taxon>
        <taxon>Dikarya</taxon>
        <taxon>Ascomycota</taxon>
        <taxon>Pezizomycotina</taxon>
        <taxon>Sordariomycetes</taxon>
        <taxon>Hypocreomycetidae</taxon>
        <taxon>Hypocreales</taxon>
        <taxon>Bionectriaceae</taxon>
        <taxon>Clonostachys</taxon>
    </lineage>
</organism>
<feature type="domain" description="CHAT" evidence="1">
    <location>
        <begin position="902"/>
        <end position="1176"/>
    </location>
</feature>
<dbReference type="InterPro" id="IPR024983">
    <property type="entry name" value="CHAT_dom"/>
</dbReference>
<dbReference type="InterPro" id="IPR011990">
    <property type="entry name" value="TPR-like_helical_dom_sf"/>
</dbReference>
<sequence>MDGTHLPGASCSSPDLADCQASHDYQWPRLRLLIQQRLEVEGQHMDVLHLDVIEEAIREARRNIGSHPLHHGFSSDLAFCLAYRYEHFGLLDDFEETEKLFRQVLNSELDKTQKEACRLRLARVYCTAAEKTNTLAYAEEAIQVLNPTIKEKCLLPGFQCCYFESLSAAHHFIFVHTNDLSHLEKTIHWMKQAVETANEAAPLMNRMLLLHLADYYYYTGGLPVLENLIFSTRYAVGLAPENSQERFCRLFELADYLHDLYEKTGAADTLTEAAQVHEEAAQLANQLLASTPLSDIDYTDMLLELGRAMYRWYTKTNSAAKLVEAIRLVRQTIDSAPLSSPRMVEQLTLYAKYLSNWSEEIGSLSKLREGIQVVLSLFDLLPGRCLEDDDYDTVSNLMLHFDKFFLLTGEMKYLDQEIAFGRRVVNDMPKENPSTGDVLYNLAQLLVSRYEQTGLLQDLKELIKLANYLVGITPDGHPDQATRQWFYASKLVDLCKREFTKSSIDEAIEAAKLAADLYMSKGKDATRALITIGRGLAISFRLSGNREALEEGIKTLKHGVTQATDKENQAYAYSQLSSLLYEKHRDSQVLKELNDAIDTMRRAISLSSGGRNHQLRNSLYSARLAMYLLEKGNRTQTRAEFKEIKQILLDSDTNDRRPQFTDIITNITLLLRTHHLGRDWQGVFDVSSRMVDLIPTMIPNSLDNSDKQWVLQFMRGVASIAASSALILRKPAFVALDLLERGRGALGSSLEDLRRTDITLLQQSHPELMQRFLRLKNQLAMDPNTIVLNAQPEDLSTVGPKLSDFGGQTPLDQRHSAGIELHRVIEEINTLPGLERFHNTLSEKDFRDAACDGPLVVINDGVVCFEAIIVEQHQIRALPLQYVRHDEVAQILNEGNLWRPSVLEWLWDYVMSPILEALGCSHPVVDDDWLHVWWIPVGIILKFPLHAAGYHHTVDSSQTVLSRVISSYSSSIKSIVYGRRRPCQSRTQSVPDKAVLVAMEHTPGHAHLPYATAEISELNKICKSMRYTVIDSSAVKSKSSLLENIQGCTIFHFAGHAYTDRKNPSESCLCLKGDRIKVADLLELDLYSRAPFLAYLSACGTLRSDADDLVDENIHLVSSCQLAGFRHVVGTLWEVNDAICVDVARIMYAKMSEGDMSDLSVARGLHHASRSLRDEWAKKVSDNENRAAMKRIAVSGSPSRIEADGCTIGFEKLFIGSEEDARDSRDAELVEEADTIVPLWAPWVHYGV</sequence>
<protein>
    <recommendedName>
        <fullName evidence="1">CHAT domain-containing protein</fullName>
    </recommendedName>
</protein>
<dbReference type="AlphaFoldDB" id="A0A0B7KAI6"/>
<evidence type="ECO:0000259" key="1">
    <source>
        <dbReference type="Pfam" id="PF12770"/>
    </source>
</evidence>